<dbReference type="AlphaFoldDB" id="E3GXX7"/>
<reference evidence="2 3" key="1">
    <citation type="journal article" date="2010" name="Stand. Genomic Sci.">
        <title>Complete genome sequence of Methanothermus fervidus type strain (V24S).</title>
        <authorList>
            <person name="Anderson I."/>
            <person name="Djao O.D."/>
            <person name="Misra M."/>
            <person name="Chertkov O."/>
            <person name="Nolan M."/>
            <person name="Lucas S."/>
            <person name="Lapidus A."/>
            <person name="Del Rio T.G."/>
            <person name="Tice H."/>
            <person name="Cheng J.F."/>
            <person name="Tapia R."/>
            <person name="Han C."/>
            <person name="Goodwin L."/>
            <person name="Pitluck S."/>
            <person name="Liolios K."/>
            <person name="Ivanova N."/>
            <person name="Mavromatis K."/>
            <person name="Mikhailova N."/>
            <person name="Pati A."/>
            <person name="Brambilla E."/>
            <person name="Chen A."/>
            <person name="Palaniappan K."/>
            <person name="Land M."/>
            <person name="Hauser L."/>
            <person name="Chang Y.J."/>
            <person name="Jeffries C.D."/>
            <person name="Sikorski J."/>
            <person name="Spring S."/>
            <person name="Rohde M."/>
            <person name="Eichinger K."/>
            <person name="Huber H."/>
            <person name="Wirth R."/>
            <person name="Goker M."/>
            <person name="Detter J.C."/>
            <person name="Woyke T."/>
            <person name="Bristow J."/>
            <person name="Eisen J.A."/>
            <person name="Markowitz V."/>
            <person name="Hugenholtz P."/>
            <person name="Klenk H.P."/>
            <person name="Kyrpides N.C."/>
        </authorList>
    </citation>
    <scope>NUCLEOTIDE SEQUENCE [LARGE SCALE GENOMIC DNA]</scope>
    <source>
        <strain evidence="3">ATCC 43054 / DSM 2088 / JCM 10308 / V24 S</strain>
    </source>
</reference>
<sequence length="180" mass="21023">MVNRYVKYTHRKNSTKMKKDEKDKEVSLKNVITSDRKYLLSYGVSGFRVLDPAVMSILHGDEHQRANMFLNGFKTGKLLVREGLVTSLESLQRFLFENQIMILDIYKILDKEIELRVYESLRVSGLPNIGKPICHYETGLFKGVLQEILDKKVKVRETKCKAQGYPYCQFKVVTKYYDKL</sequence>
<proteinExistence type="predicted"/>
<dbReference type="Proteomes" id="UP000002315">
    <property type="component" value="Chromosome"/>
</dbReference>
<dbReference type="Pfam" id="PF02830">
    <property type="entry name" value="V4R"/>
    <property type="match status" value="1"/>
</dbReference>
<protein>
    <submittedName>
        <fullName evidence="2">4-vinyl reductase 4VR</fullName>
    </submittedName>
</protein>
<evidence type="ECO:0000259" key="1">
    <source>
        <dbReference type="SMART" id="SM00989"/>
    </source>
</evidence>
<dbReference type="HOGENOM" id="CLU_1387613_0_0_2"/>
<evidence type="ECO:0000313" key="3">
    <source>
        <dbReference type="Proteomes" id="UP000002315"/>
    </source>
</evidence>
<dbReference type="KEGG" id="mfv:Mfer_0357"/>
<dbReference type="InterPro" id="IPR024096">
    <property type="entry name" value="NO_sig/Golgi_transp_ligand-bd"/>
</dbReference>
<dbReference type="SUPFAM" id="SSF111126">
    <property type="entry name" value="Ligand-binding domain in the NO signalling and Golgi transport"/>
    <property type="match status" value="1"/>
</dbReference>
<gene>
    <name evidence="2" type="ordered locus">Mfer_0357</name>
</gene>
<dbReference type="EMBL" id="CP002278">
    <property type="protein sequence ID" value="ADP77159.1"/>
    <property type="molecule type" value="Genomic_DNA"/>
</dbReference>
<evidence type="ECO:0000313" key="2">
    <source>
        <dbReference type="EMBL" id="ADP77159.1"/>
    </source>
</evidence>
<dbReference type="PANTHER" id="PTHR35090">
    <property type="entry name" value="DNA-DIRECTED RNA POLYMERASE SUBUNIT I"/>
    <property type="match status" value="1"/>
</dbReference>
<name>E3GXX7_METFV</name>
<organism evidence="2 3">
    <name type="scientific">Methanothermus fervidus (strain ATCC 43054 / DSM 2088 / JCM 10308 / V24 S)</name>
    <dbReference type="NCBI Taxonomy" id="523846"/>
    <lineage>
        <taxon>Archaea</taxon>
        <taxon>Methanobacteriati</taxon>
        <taxon>Methanobacteriota</taxon>
        <taxon>Methanomada group</taxon>
        <taxon>Methanobacteria</taxon>
        <taxon>Methanobacteriales</taxon>
        <taxon>Methanothermaceae</taxon>
        <taxon>Methanothermus</taxon>
    </lineage>
</organism>
<dbReference type="OrthoDB" id="371687at2157"/>
<dbReference type="InterPro" id="IPR004096">
    <property type="entry name" value="V4R"/>
</dbReference>
<accession>E3GXX7</accession>
<feature type="domain" description="4-vinyl reductase 4VR" evidence="1">
    <location>
        <begin position="112"/>
        <end position="174"/>
    </location>
</feature>
<keyword evidence="3" id="KW-1185">Reference proteome</keyword>
<dbReference type="STRING" id="523846.Mfer_0357"/>
<dbReference type="Gene3D" id="3.30.1380.20">
    <property type="entry name" value="Trafficking protein particle complex subunit 3"/>
    <property type="match status" value="1"/>
</dbReference>
<dbReference type="PANTHER" id="PTHR35090:SF2">
    <property type="entry name" value="ARSR FAMILY TRANSCRIPTIONAL REGULATOR"/>
    <property type="match status" value="1"/>
</dbReference>
<dbReference type="SMART" id="SM00989">
    <property type="entry name" value="V4R"/>
    <property type="match status" value="1"/>
</dbReference>